<dbReference type="GeneID" id="118418497"/>
<dbReference type="GO" id="GO:0006506">
    <property type="term" value="P:GPI anchor biosynthetic process"/>
    <property type="evidence" value="ECO:0007669"/>
    <property type="project" value="UniProtKB-KW"/>
</dbReference>
<protein>
    <recommendedName>
        <fullName evidence="4">Metallophosphoesterase 1</fullName>
    </recommendedName>
    <alternativeName>
        <fullName evidence="12">Post-GPI attachment to proteins factor 5</fullName>
    </alternativeName>
</protein>
<evidence type="ECO:0000256" key="10">
    <source>
        <dbReference type="ARBA" id="ARBA00023136"/>
    </source>
</evidence>
<comment type="similarity">
    <text evidence="3">Belongs to the metallophosphoesterase superfamily. MPPE1 family.</text>
</comment>
<keyword evidence="16" id="KW-1185">Reference proteome</keyword>
<keyword evidence="5" id="KW-0337">GPI-anchor biosynthesis</keyword>
<evidence type="ECO:0000313" key="16">
    <source>
        <dbReference type="Proteomes" id="UP000001554"/>
    </source>
</evidence>
<dbReference type="PANTHER" id="PTHR13315">
    <property type="entry name" value="METALLO PHOSPHOESTERASE RELATED"/>
    <property type="match status" value="1"/>
</dbReference>
<dbReference type="Proteomes" id="UP000001554">
    <property type="component" value="Chromosome 6"/>
</dbReference>
<evidence type="ECO:0000256" key="3">
    <source>
        <dbReference type="ARBA" id="ARBA00008895"/>
    </source>
</evidence>
<evidence type="ECO:0000256" key="8">
    <source>
        <dbReference type="ARBA" id="ARBA00022801"/>
    </source>
</evidence>
<evidence type="ECO:0000313" key="17">
    <source>
        <dbReference type="RefSeq" id="XP_035680344.1"/>
    </source>
</evidence>
<evidence type="ECO:0000256" key="6">
    <source>
        <dbReference type="ARBA" id="ARBA00022692"/>
    </source>
</evidence>
<gene>
    <name evidence="17" type="primary">LOC118418497</name>
</gene>
<feature type="transmembrane region" description="Helical" evidence="14">
    <location>
        <begin position="364"/>
        <end position="382"/>
    </location>
</feature>
<evidence type="ECO:0000256" key="9">
    <source>
        <dbReference type="ARBA" id="ARBA00022989"/>
    </source>
</evidence>
<keyword evidence="9 14" id="KW-1133">Transmembrane helix</keyword>
<evidence type="ECO:0000256" key="5">
    <source>
        <dbReference type="ARBA" id="ARBA00022502"/>
    </source>
</evidence>
<dbReference type="InterPro" id="IPR029052">
    <property type="entry name" value="Metallo-depent_PP-like"/>
</dbReference>
<evidence type="ECO:0000259" key="15">
    <source>
        <dbReference type="Pfam" id="PF00149"/>
    </source>
</evidence>
<dbReference type="Pfam" id="PF00149">
    <property type="entry name" value="Metallophos"/>
    <property type="match status" value="1"/>
</dbReference>
<dbReference type="InterPro" id="IPR004843">
    <property type="entry name" value="Calcineurin-like_PHP"/>
</dbReference>
<proteinExistence type="inferred from homology"/>
<dbReference type="GO" id="GO:0016020">
    <property type="term" value="C:membrane"/>
    <property type="evidence" value="ECO:0007669"/>
    <property type="project" value="UniProtKB-SubCell"/>
</dbReference>
<evidence type="ECO:0000256" key="1">
    <source>
        <dbReference type="ARBA" id="ARBA00001936"/>
    </source>
</evidence>
<keyword evidence="7" id="KW-0479">Metal-binding</keyword>
<organism evidence="16 17">
    <name type="scientific">Branchiostoma floridae</name>
    <name type="common">Florida lancelet</name>
    <name type="synonym">Amphioxus</name>
    <dbReference type="NCBI Taxonomy" id="7739"/>
    <lineage>
        <taxon>Eukaryota</taxon>
        <taxon>Metazoa</taxon>
        <taxon>Chordata</taxon>
        <taxon>Cephalochordata</taxon>
        <taxon>Leptocardii</taxon>
        <taxon>Amphioxiformes</taxon>
        <taxon>Branchiostomatidae</taxon>
        <taxon>Branchiostoma</taxon>
    </lineage>
</organism>
<accession>A0A9J7MVP2</accession>
<evidence type="ECO:0000256" key="2">
    <source>
        <dbReference type="ARBA" id="ARBA00004141"/>
    </source>
</evidence>
<dbReference type="OrthoDB" id="9984693at2759"/>
<evidence type="ECO:0000256" key="7">
    <source>
        <dbReference type="ARBA" id="ARBA00022723"/>
    </source>
</evidence>
<reference evidence="16" key="1">
    <citation type="journal article" date="2020" name="Nat. Ecol. Evol.">
        <title>Deeply conserved synteny resolves early events in vertebrate evolution.</title>
        <authorList>
            <person name="Simakov O."/>
            <person name="Marletaz F."/>
            <person name="Yue J.X."/>
            <person name="O'Connell B."/>
            <person name="Jenkins J."/>
            <person name="Brandt A."/>
            <person name="Calef R."/>
            <person name="Tung C.H."/>
            <person name="Huang T.K."/>
            <person name="Schmutz J."/>
            <person name="Satoh N."/>
            <person name="Yu J.K."/>
            <person name="Putnam N.H."/>
            <person name="Green R.E."/>
            <person name="Rokhsar D.S."/>
        </authorList>
    </citation>
    <scope>NUCLEOTIDE SEQUENCE [LARGE SCALE GENOMIC DNA]</scope>
    <source>
        <strain evidence="16">S238N-H82</strain>
    </source>
</reference>
<dbReference type="GO" id="GO:0046872">
    <property type="term" value="F:metal ion binding"/>
    <property type="evidence" value="ECO:0007669"/>
    <property type="project" value="UniProtKB-KW"/>
</dbReference>
<comment type="subcellular location">
    <subcellularLocation>
        <location evidence="2">Membrane</location>
        <topology evidence="2">Multi-pass membrane protein</topology>
    </subcellularLocation>
</comment>
<dbReference type="OMA" id="LHCMKYP"/>
<reference evidence="17" key="2">
    <citation type="submission" date="2025-08" db="UniProtKB">
        <authorList>
            <consortium name="RefSeq"/>
        </authorList>
    </citation>
    <scope>IDENTIFICATION</scope>
    <source>
        <strain evidence="17">S238N-H82</strain>
        <tissue evidence="17">Testes</tissue>
    </source>
</reference>
<dbReference type="InterPro" id="IPR033308">
    <property type="entry name" value="PGAP5/Cdc1/Ted1"/>
</dbReference>
<dbReference type="AlphaFoldDB" id="A0A9J7MVP2"/>
<dbReference type="KEGG" id="bfo:118418497"/>
<dbReference type="RefSeq" id="XP_035680344.1">
    <property type="nucleotide sequence ID" value="XM_035824451.1"/>
</dbReference>
<evidence type="ECO:0000256" key="4">
    <source>
        <dbReference type="ARBA" id="ARBA00017804"/>
    </source>
</evidence>
<dbReference type="SUPFAM" id="SSF56300">
    <property type="entry name" value="Metallo-dependent phosphatases"/>
    <property type="match status" value="1"/>
</dbReference>
<evidence type="ECO:0000256" key="14">
    <source>
        <dbReference type="SAM" id="Phobius"/>
    </source>
</evidence>
<name>A0A9J7MVP2_BRAFL</name>
<dbReference type="GO" id="GO:0016787">
    <property type="term" value="F:hydrolase activity"/>
    <property type="evidence" value="ECO:0007669"/>
    <property type="project" value="UniProtKB-KW"/>
</dbReference>
<comment type="cofactor">
    <cofactor evidence="1">
        <name>Mn(2+)</name>
        <dbReference type="ChEBI" id="CHEBI:29035"/>
    </cofactor>
</comment>
<evidence type="ECO:0000256" key="13">
    <source>
        <dbReference type="ARBA" id="ARBA00093373"/>
    </source>
</evidence>
<dbReference type="PANTHER" id="PTHR13315:SF0">
    <property type="entry name" value="METALLOPHOSPHOESTERASE 1"/>
    <property type="match status" value="1"/>
</dbReference>
<keyword evidence="6 14" id="KW-0812">Transmembrane</keyword>
<keyword evidence="10 14" id="KW-0472">Membrane</keyword>
<sequence length="397" mass="45875">MLLWRQVRWMMLSRRHLAILCVGLASVFLYSEYVIYYIAIWQCSWPHLEPEGPASVAAQKGRDSTNPHQPIRVLFLADTHLLGSRLGHWFDRLRREWQMERSFQTAVSVHQPHAVFVLGDLLDEGKWCSDKEFWEEYLVRSRRMFRHNADLQFHVVVGNHDIGFHYDVTRQKLNRFQKAFNLSAVTTVTIQGNMFLLVNSVALDEDGCFMCAAAEDQLKDISFSLNCSRGLGGEENDGKMQCRNAHKLPNTAPILLMHYPLYRNSDANCTGPDSAPNNEKYTTFKARYDVVSKSASQKLLWWLQPRLVLTAHIHHGCVVHHPDGTLEHTLPSFSWRNRNNPSFLMASIHPTGYSLTKCFLPEESSVIVLYVISILLMLIWTCSKVRQRRRVFLSKLM</sequence>
<keyword evidence="8" id="KW-0378">Hydrolase</keyword>
<keyword evidence="11" id="KW-0464">Manganese</keyword>
<evidence type="ECO:0000256" key="12">
    <source>
        <dbReference type="ARBA" id="ARBA00032172"/>
    </source>
</evidence>
<feature type="domain" description="Calcineurin-like phosphoesterase" evidence="15">
    <location>
        <begin position="71"/>
        <end position="315"/>
    </location>
</feature>
<evidence type="ECO:0000256" key="11">
    <source>
        <dbReference type="ARBA" id="ARBA00023211"/>
    </source>
</evidence>
<comment type="function">
    <text evidence="13">Metallophosphoesterase that catalyzes the removal of a side-chain ethanolamine-phosphate (EtNP) from the second mannose of the GPI-anchor protein intermediate. Participates in the glycan remodeling steps of GPI-anchor maturation to allow an efficient transport of GPI-anchor proteins from the endoplasmic reticulum to the Golgi.</text>
</comment>
<dbReference type="Gene3D" id="3.60.21.10">
    <property type="match status" value="1"/>
</dbReference>